<name>A0A8H4EQT9_GIGMA</name>
<keyword evidence="2" id="KW-1185">Reference proteome</keyword>
<dbReference type="Proteomes" id="UP000439903">
    <property type="component" value="Unassembled WGS sequence"/>
</dbReference>
<protein>
    <submittedName>
        <fullName evidence="1">Uncharacterized protein</fullName>
    </submittedName>
</protein>
<dbReference type="OrthoDB" id="2395308at2759"/>
<dbReference type="AlphaFoldDB" id="A0A8H4EQT9"/>
<evidence type="ECO:0000313" key="2">
    <source>
        <dbReference type="Proteomes" id="UP000439903"/>
    </source>
</evidence>
<gene>
    <name evidence="1" type="ORF">F8M41_008766</name>
</gene>
<dbReference type="EMBL" id="WTPW01000194">
    <property type="protein sequence ID" value="KAF0536924.1"/>
    <property type="molecule type" value="Genomic_DNA"/>
</dbReference>
<accession>A0A8H4EQT9</accession>
<reference evidence="1 2" key="1">
    <citation type="journal article" date="2019" name="Environ. Microbiol.">
        <title>At the nexus of three kingdoms: the genome of the mycorrhizal fungus Gigaspora margarita provides insights into plant, endobacterial and fungal interactions.</title>
        <authorList>
            <person name="Venice F."/>
            <person name="Ghignone S."/>
            <person name="Salvioli di Fossalunga A."/>
            <person name="Amselem J."/>
            <person name="Novero M."/>
            <person name="Xianan X."/>
            <person name="Sedzielewska Toro K."/>
            <person name="Morin E."/>
            <person name="Lipzen A."/>
            <person name="Grigoriev I.V."/>
            <person name="Henrissat B."/>
            <person name="Martin F.M."/>
            <person name="Bonfante P."/>
        </authorList>
    </citation>
    <scope>NUCLEOTIDE SEQUENCE [LARGE SCALE GENOMIC DNA]</scope>
    <source>
        <strain evidence="1 2">BEG34</strain>
    </source>
</reference>
<sequence length="334" mass="39732">MRDKVTNFEDKLRGPTGINRIHPVYYKSEKSTLIMKNINIEKSELNDISKKCSLVPNRMIIVLFIKRKAKILAFQSFEYQSLRTKMNDTACLLVQEINKCQLFIEESDTMNFMEFISFNKNDNSMNSKKTIDYRNIPSTTISTRKIGPINYSIHNGLLQINSVVSKYNQFYKISNRGINEKYYSILSYCRFNRMISDLFAKALSFQPYYQFYNSSSSLVYQTVSEINNTEESELVIKLNDRKSIDLYKNDSLVPNYVVVNADYEDYIFYKEVKYPIDEFLENQQKEIESLIEDTRSLKDYLFNKHKYIREKIRTLQNDIEILEKWYLRREFGGY</sequence>
<evidence type="ECO:0000313" key="1">
    <source>
        <dbReference type="EMBL" id="KAF0536924.1"/>
    </source>
</evidence>
<proteinExistence type="predicted"/>
<comment type="caution">
    <text evidence="1">The sequence shown here is derived from an EMBL/GenBank/DDBJ whole genome shotgun (WGS) entry which is preliminary data.</text>
</comment>
<organism evidence="1 2">
    <name type="scientific">Gigaspora margarita</name>
    <dbReference type="NCBI Taxonomy" id="4874"/>
    <lineage>
        <taxon>Eukaryota</taxon>
        <taxon>Fungi</taxon>
        <taxon>Fungi incertae sedis</taxon>
        <taxon>Mucoromycota</taxon>
        <taxon>Glomeromycotina</taxon>
        <taxon>Glomeromycetes</taxon>
        <taxon>Diversisporales</taxon>
        <taxon>Gigasporaceae</taxon>
        <taxon>Gigaspora</taxon>
    </lineage>
</organism>